<gene>
    <name evidence="2" type="ORF">GCM10017576_24350</name>
</gene>
<dbReference type="RefSeq" id="WP_271173998.1">
    <property type="nucleotide sequence ID" value="NZ_BSEJ01000012.1"/>
</dbReference>
<dbReference type="EMBL" id="BSEJ01000012">
    <property type="protein sequence ID" value="GLJ62305.1"/>
    <property type="molecule type" value="Genomic_DNA"/>
</dbReference>
<accession>A0A9W6LXK6</accession>
<sequence>MPFIRYDVCAEVGDSRRQTSHSMLAETPGFSQNAHTPFARESETRGRVIGGGGMAA</sequence>
<reference evidence="2" key="2">
    <citation type="submission" date="2023-01" db="EMBL/GenBank/DDBJ databases">
        <authorList>
            <person name="Sun Q."/>
            <person name="Evtushenko L."/>
        </authorList>
    </citation>
    <scope>NUCLEOTIDE SEQUENCE</scope>
    <source>
        <strain evidence="2">VKM Ac-1020</strain>
    </source>
</reference>
<keyword evidence="3" id="KW-1185">Reference proteome</keyword>
<organism evidence="2 3">
    <name type="scientific">Microbacterium barkeri</name>
    <dbReference type="NCBI Taxonomy" id="33917"/>
    <lineage>
        <taxon>Bacteria</taxon>
        <taxon>Bacillati</taxon>
        <taxon>Actinomycetota</taxon>
        <taxon>Actinomycetes</taxon>
        <taxon>Micrococcales</taxon>
        <taxon>Microbacteriaceae</taxon>
        <taxon>Microbacterium</taxon>
    </lineage>
</organism>
<proteinExistence type="predicted"/>
<dbReference type="Proteomes" id="UP001142462">
    <property type="component" value="Unassembled WGS sequence"/>
</dbReference>
<protein>
    <submittedName>
        <fullName evidence="2">Uncharacterized protein</fullName>
    </submittedName>
</protein>
<name>A0A9W6LXK6_9MICO</name>
<dbReference type="AlphaFoldDB" id="A0A9W6LXK6"/>
<comment type="caution">
    <text evidence="2">The sequence shown here is derived from an EMBL/GenBank/DDBJ whole genome shotgun (WGS) entry which is preliminary data.</text>
</comment>
<feature type="region of interest" description="Disordered" evidence="1">
    <location>
        <begin position="15"/>
        <end position="56"/>
    </location>
</feature>
<evidence type="ECO:0000313" key="3">
    <source>
        <dbReference type="Proteomes" id="UP001142462"/>
    </source>
</evidence>
<reference evidence="2" key="1">
    <citation type="journal article" date="2014" name="Int. J. Syst. Evol. Microbiol.">
        <title>Complete genome sequence of Corynebacterium casei LMG S-19264T (=DSM 44701T), isolated from a smear-ripened cheese.</title>
        <authorList>
            <consortium name="US DOE Joint Genome Institute (JGI-PGF)"/>
            <person name="Walter F."/>
            <person name="Albersmeier A."/>
            <person name="Kalinowski J."/>
            <person name="Ruckert C."/>
        </authorList>
    </citation>
    <scope>NUCLEOTIDE SEQUENCE</scope>
    <source>
        <strain evidence="2">VKM Ac-1020</strain>
    </source>
</reference>
<evidence type="ECO:0000256" key="1">
    <source>
        <dbReference type="SAM" id="MobiDB-lite"/>
    </source>
</evidence>
<evidence type="ECO:0000313" key="2">
    <source>
        <dbReference type="EMBL" id="GLJ62305.1"/>
    </source>
</evidence>